<evidence type="ECO:0000256" key="6">
    <source>
        <dbReference type="ARBA" id="ARBA00015655"/>
    </source>
</evidence>
<dbReference type="EMBL" id="FTOO01000009">
    <property type="protein sequence ID" value="SIT00191.1"/>
    <property type="molecule type" value="Genomic_DNA"/>
</dbReference>
<reference evidence="22" key="1">
    <citation type="submission" date="2017-01" db="EMBL/GenBank/DDBJ databases">
        <authorList>
            <person name="Varghese N."/>
            <person name="Submissions S."/>
        </authorList>
    </citation>
    <scope>NUCLEOTIDE SEQUENCE [LARGE SCALE GENOMIC DNA]</scope>
    <source>
        <strain evidence="22">DSM 16176</strain>
    </source>
</reference>
<evidence type="ECO:0000259" key="19">
    <source>
        <dbReference type="Pfam" id="PF02875"/>
    </source>
</evidence>
<evidence type="ECO:0000256" key="8">
    <source>
        <dbReference type="ARBA" id="ARBA00022598"/>
    </source>
</evidence>
<dbReference type="Gene3D" id="3.40.50.720">
    <property type="entry name" value="NAD(P)-binding Rossmann-like Domain"/>
    <property type="match status" value="1"/>
</dbReference>
<dbReference type="OrthoDB" id="9809796at2"/>
<dbReference type="GO" id="GO:0008764">
    <property type="term" value="F:UDP-N-acetylmuramoylalanine-D-glutamate ligase activity"/>
    <property type="evidence" value="ECO:0007669"/>
    <property type="project" value="UniProtKB-UniRule"/>
</dbReference>
<dbReference type="InterPro" id="IPR004101">
    <property type="entry name" value="Mur_ligase_C"/>
</dbReference>
<evidence type="ECO:0000256" key="9">
    <source>
        <dbReference type="ARBA" id="ARBA00022741"/>
    </source>
</evidence>
<accession>A0A1N7NPH2</accession>
<evidence type="ECO:0000256" key="12">
    <source>
        <dbReference type="ARBA" id="ARBA00022984"/>
    </source>
</evidence>
<comment type="pathway">
    <text evidence="3 17 18">Cell wall biogenesis; peptidoglycan biosynthesis.</text>
</comment>
<evidence type="ECO:0000256" key="7">
    <source>
        <dbReference type="ARBA" id="ARBA00022490"/>
    </source>
</evidence>
<evidence type="ECO:0000313" key="21">
    <source>
        <dbReference type="EMBL" id="SIT00191.1"/>
    </source>
</evidence>
<evidence type="ECO:0000256" key="11">
    <source>
        <dbReference type="ARBA" id="ARBA00022960"/>
    </source>
</evidence>
<dbReference type="RefSeq" id="WP_076347994.1">
    <property type="nucleotide sequence ID" value="NZ_FTOO01000009.1"/>
</dbReference>
<keyword evidence="17 18" id="KW-0132">Cell division</keyword>
<dbReference type="SUPFAM" id="SSF53244">
    <property type="entry name" value="MurD-like peptide ligases, peptide-binding domain"/>
    <property type="match status" value="1"/>
</dbReference>
<feature type="domain" description="Mur ligase C-terminal" evidence="19">
    <location>
        <begin position="321"/>
        <end position="435"/>
    </location>
</feature>
<dbReference type="InterPro" id="IPR036565">
    <property type="entry name" value="Mur-like_cat_sf"/>
</dbReference>
<dbReference type="Pfam" id="PF21799">
    <property type="entry name" value="MurD-like_N"/>
    <property type="match status" value="1"/>
</dbReference>
<dbReference type="EC" id="6.3.2.9" evidence="5 17"/>
<dbReference type="PANTHER" id="PTHR43692:SF1">
    <property type="entry name" value="UDP-N-ACETYLMURAMOYLALANINE--D-GLUTAMATE LIGASE"/>
    <property type="match status" value="1"/>
</dbReference>
<dbReference type="InterPro" id="IPR036615">
    <property type="entry name" value="Mur_ligase_C_dom_sf"/>
</dbReference>
<evidence type="ECO:0000256" key="10">
    <source>
        <dbReference type="ARBA" id="ARBA00022840"/>
    </source>
</evidence>
<evidence type="ECO:0000256" key="15">
    <source>
        <dbReference type="ARBA" id="ARBA00032324"/>
    </source>
</evidence>
<keyword evidence="22" id="KW-1185">Reference proteome</keyword>
<protein>
    <recommendedName>
        <fullName evidence="6 17">UDP-N-acetylmuramoylalanine--D-glutamate ligase</fullName>
        <ecNumber evidence="5 17">6.3.2.9</ecNumber>
    </recommendedName>
    <alternativeName>
        <fullName evidence="15 17">D-glutamic acid-adding enzyme</fullName>
    </alternativeName>
    <alternativeName>
        <fullName evidence="14 17">UDP-N-acetylmuramoyl-L-alanyl-D-glutamate synthetase</fullName>
    </alternativeName>
</protein>
<keyword evidence="13 17" id="KW-0961">Cell wall biogenesis/degradation</keyword>
<comment type="function">
    <text evidence="1 17 18">Cell wall formation. Catalyzes the addition of glutamate to the nucleotide precursor UDP-N-acetylmuramoyl-L-alanine (UMA).</text>
</comment>
<dbReference type="GO" id="GO:0009252">
    <property type="term" value="P:peptidoglycan biosynthetic process"/>
    <property type="evidence" value="ECO:0007669"/>
    <property type="project" value="UniProtKB-UniRule"/>
</dbReference>
<comment type="subcellular location">
    <subcellularLocation>
        <location evidence="2 17 18">Cytoplasm</location>
    </subcellularLocation>
</comment>
<keyword evidence="9 17" id="KW-0547">Nucleotide-binding</keyword>
<organism evidence="21 22">
    <name type="scientific">Alicyclobacillus vulcanalis</name>
    <dbReference type="NCBI Taxonomy" id="252246"/>
    <lineage>
        <taxon>Bacteria</taxon>
        <taxon>Bacillati</taxon>
        <taxon>Bacillota</taxon>
        <taxon>Bacilli</taxon>
        <taxon>Bacillales</taxon>
        <taxon>Alicyclobacillaceae</taxon>
        <taxon>Alicyclobacillus</taxon>
    </lineage>
</organism>
<dbReference type="PANTHER" id="PTHR43692">
    <property type="entry name" value="UDP-N-ACETYLMURAMOYLALANINE--D-GLUTAMATE LIGASE"/>
    <property type="match status" value="1"/>
</dbReference>
<evidence type="ECO:0000256" key="2">
    <source>
        <dbReference type="ARBA" id="ARBA00004496"/>
    </source>
</evidence>
<dbReference type="STRING" id="252246.SAMN05421799_10975"/>
<dbReference type="Pfam" id="PF02875">
    <property type="entry name" value="Mur_ligase_C"/>
    <property type="match status" value="1"/>
</dbReference>
<evidence type="ECO:0000256" key="13">
    <source>
        <dbReference type="ARBA" id="ARBA00023316"/>
    </source>
</evidence>
<dbReference type="InterPro" id="IPR013221">
    <property type="entry name" value="Mur_ligase_cen"/>
</dbReference>
<dbReference type="GO" id="GO:0008360">
    <property type="term" value="P:regulation of cell shape"/>
    <property type="evidence" value="ECO:0007669"/>
    <property type="project" value="UniProtKB-KW"/>
</dbReference>
<evidence type="ECO:0000259" key="20">
    <source>
        <dbReference type="Pfam" id="PF08245"/>
    </source>
</evidence>
<evidence type="ECO:0000256" key="4">
    <source>
        <dbReference type="ARBA" id="ARBA00010416"/>
    </source>
</evidence>
<dbReference type="Proteomes" id="UP000186156">
    <property type="component" value="Unassembled WGS sequence"/>
</dbReference>
<comment type="catalytic activity">
    <reaction evidence="16 17 18">
        <text>UDP-N-acetyl-alpha-D-muramoyl-L-alanine + D-glutamate + ATP = UDP-N-acetyl-alpha-D-muramoyl-L-alanyl-D-glutamate + ADP + phosphate + H(+)</text>
        <dbReference type="Rhea" id="RHEA:16429"/>
        <dbReference type="ChEBI" id="CHEBI:15378"/>
        <dbReference type="ChEBI" id="CHEBI:29986"/>
        <dbReference type="ChEBI" id="CHEBI:30616"/>
        <dbReference type="ChEBI" id="CHEBI:43474"/>
        <dbReference type="ChEBI" id="CHEBI:83898"/>
        <dbReference type="ChEBI" id="CHEBI:83900"/>
        <dbReference type="ChEBI" id="CHEBI:456216"/>
        <dbReference type="EC" id="6.3.2.9"/>
    </reaction>
</comment>
<feature type="binding site" evidence="17">
    <location>
        <begin position="124"/>
        <end position="130"/>
    </location>
    <ligand>
        <name>ATP</name>
        <dbReference type="ChEBI" id="CHEBI:30616"/>
    </ligand>
</feature>
<dbReference type="GO" id="GO:0005524">
    <property type="term" value="F:ATP binding"/>
    <property type="evidence" value="ECO:0007669"/>
    <property type="project" value="UniProtKB-UniRule"/>
</dbReference>
<dbReference type="GO" id="GO:0051301">
    <property type="term" value="P:cell division"/>
    <property type="evidence" value="ECO:0007669"/>
    <property type="project" value="UniProtKB-KW"/>
</dbReference>
<dbReference type="GO" id="GO:0071555">
    <property type="term" value="P:cell wall organization"/>
    <property type="evidence" value="ECO:0007669"/>
    <property type="project" value="UniProtKB-KW"/>
</dbReference>
<dbReference type="HAMAP" id="MF_00639">
    <property type="entry name" value="MurD"/>
    <property type="match status" value="1"/>
</dbReference>
<dbReference type="AlphaFoldDB" id="A0A1N7NPH2"/>
<evidence type="ECO:0000256" key="17">
    <source>
        <dbReference type="HAMAP-Rule" id="MF_00639"/>
    </source>
</evidence>
<comment type="similarity">
    <text evidence="4 17">Belongs to the MurCDEF family.</text>
</comment>
<evidence type="ECO:0000256" key="14">
    <source>
        <dbReference type="ARBA" id="ARBA00030398"/>
    </source>
</evidence>
<dbReference type="SUPFAM" id="SSF51984">
    <property type="entry name" value="MurCD N-terminal domain"/>
    <property type="match status" value="1"/>
</dbReference>
<keyword evidence="8 17" id="KW-0436">Ligase</keyword>
<name>A0A1N7NPH2_9BACL</name>
<keyword evidence="10 17" id="KW-0067">ATP-binding</keyword>
<evidence type="ECO:0000256" key="1">
    <source>
        <dbReference type="ARBA" id="ARBA00002734"/>
    </source>
</evidence>
<feature type="domain" description="Mur ligase central" evidence="20">
    <location>
        <begin position="122"/>
        <end position="299"/>
    </location>
</feature>
<dbReference type="InterPro" id="IPR005762">
    <property type="entry name" value="MurD"/>
</dbReference>
<proteinExistence type="inferred from homology"/>
<evidence type="ECO:0000256" key="3">
    <source>
        <dbReference type="ARBA" id="ARBA00004752"/>
    </source>
</evidence>
<keyword evidence="17 18" id="KW-0131">Cell cycle</keyword>
<keyword evidence="11 17" id="KW-0133">Cell shape</keyword>
<evidence type="ECO:0000256" key="18">
    <source>
        <dbReference type="RuleBase" id="RU003664"/>
    </source>
</evidence>
<dbReference type="UniPathway" id="UPA00219"/>
<keyword evidence="7 17" id="KW-0963">Cytoplasm</keyword>
<gene>
    <name evidence="17" type="primary">murD</name>
    <name evidence="21" type="ORF">SAMN05421799_10975</name>
</gene>
<dbReference type="SUPFAM" id="SSF53623">
    <property type="entry name" value="MurD-like peptide ligases, catalytic domain"/>
    <property type="match status" value="1"/>
</dbReference>
<keyword evidence="12 17" id="KW-0573">Peptidoglycan synthesis</keyword>
<dbReference type="NCBIfam" id="TIGR01087">
    <property type="entry name" value="murD"/>
    <property type="match status" value="1"/>
</dbReference>
<sequence length="458" mass="48868">MNRVTPESWLQSPGDVLVVGLGKSGTAVASLLARRGFRVTATDERAMDASDPAVASLAALGVELVLGGHPEALTRHAWQFVAKSPGIPYHQPFVAALVARGHVIATDVEIASWFETRPVYAITGSNGKTTTTTLVGEMLKASGFNPIVAGNIGTPVCDVVDKPGDMLVLEVSSFQLDGTHTFHPRGAALLNFYPAHLDYHGSYEAYQAAKWKLFAHQTPEDVAVLNWDQALVRDRADKLAARVHGFSLEGAPFEDGVGVIGEMLVAVQGGEQVPILPVDHVALPGRHNLQNAAAAAALALAAGAQASAIAQVLSTFHGVEHRLEFVREVAGVRYYNDSKATNPDAARQALRSFDHGVVWIAGGLDRGISFDPLLPDVSGRVRAAVLLGETKDKLCDLVRRAGVTECAFVSSMEEAVRRASEMAKPGDVVLLSPACASWDMFPSYEVRGSMFKDAVHRL</sequence>
<evidence type="ECO:0000256" key="5">
    <source>
        <dbReference type="ARBA" id="ARBA00012212"/>
    </source>
</evidence>
<evidence type="ECO:0000313" key="22">
    <source>
        <dbReference type="Proteomes" id="UP000186156"/>
    </source>
</evidence>
<dbReference type="Pfam" id="PF08245">
    <property type="entry name" value="Mur_ligase_M"/>
    <property type="match status" value="1"/>
</dbReference>
<dbReference type="Gene3D" id="3.90.190.20">
    <property type="entry name" value="Mur ligase, C-terminal domain"/>
    <property type="match status" value="1"/>
</dbReference>
<evidence type="ECO:0000256" key="16">
    <source>
        <dbReference type="ARBA" id="ARBA00047632"/>
    </source>
</evidence>
<dbReference type="GO" id="GO:0005737">
    <property type="term" value="C:cytoplasm"/>
    <property type="evidence" value="ECO:0007669"/>
    <property type="project" value="UniProtKB-SubCell"/>
</dbReference>
<dbReference type="Gene3D" id="3.40.1190.10">
    <property type="entry name" value="Mur-like, catalytic domain"/>
    <property type="match status" value="1"/>
</dbReference>